<accession>A0A5S9M586</accession>
<dbReference type="Gene3D" id="3.40.50.970">
    <property type="match status" value="1"/>
</dbReference>
<dbReference type="InterPro" id="IPR029061">
    <property type="entry name" value="THDP-binding"/>
</dbReference>
<gene>
    <name evidence="2" type="ORF">BsIDN1_09420</name>
</gene>
<evidence type="ECO:0000313" key="3">
    <source>
        <dbReference type="Proteomes" id="UP000464658"/>
    </source>
</evidence>
<dbReference type="Pfam" id="PF02779">
    <property type="entry name" value="Transket_pyr"/>
    <property type="match status" value="1"/>
</dbReference>
<dbReference type="EMBL" id="AP021906">
    <property type="protein sequence ID" value="BBP87324.1"/>
    <property type="molecule type" value="Genomic_DNA"/>
</dbReference>
<name>A0A5S9M586_BACIA</name>
<protein>
    <recommendedName>
        <fullName evidence="1">Transketolase-like pyrimidine-binding domain-containing protein</fullName>
    </recommendedName>
</protein>
<feature type="domain" description="Transketolase-like pyrimidine-binding" evidence="1">
    <location>
        <begin position="4"/>
        <end position="73"/>
    </location>
</feature>
<dbReference type="AlphaFoldDB" id="A0A5S9M586"/>
<dbReference type="PANTHER" id="PTHR43257:SF3">
    <property type="entry name" value="ACETOIN:2,6-DICHLOROPHENOLINDOPHENOL OXIDOREDUCTASE SUBUNIT BETA"/>
    <property type="match status" value="1"/>
</dbReference>
<dbReference type="PANTHER" id="PTHR43257">
    <property type="entry name" value="PYRUVATE DEHYDROGENASE E1 COMPONENT BETA SUBUNIT"/>
    <property type="match status" value="1"/>
</dbReference>
<dbReference type="SUPFAM" id="SSF52518">
    <property type="entry name" value="Thiamin diphosphate-binding fold (THDP-binding)"/>
    <property type="match status" value="1"/>
</dbReference>
<organism evidence="2 3">
    <name type="scientific">Bacillus safensis</name>
    <dbReference type="NCBI Taxonomy" id="561879"/>
    <lineage>
        <taxon>Bacteria</taxon>
        <taxon>Bacillati</taxon>
        <taxon>Bacillota</taxon>
        <taxon>Bacilli</taxon>
        <taxon>Bacillales</taxon>
        <taxon>Bacillaceae</taxon>
        <taxon>Bacillus</taxon>
    </lineage>
</organism>
<reference evidence="2 3" key="1">
    <citation type="submission" date="2019-12" db="EMBL/GenBank/DDBJ databases">
        <title>Full genome sequence of a Bacillus safensis strain isolated from commercially available natto in Indonesia.</title>
        <authorList>
            <person name="Yoshida M."/>
            <person name="Uomi M."/>
            <person name="Waturangi D."/>
            <person name="Ekaputri J.J."/>
            <person name="Setiamarga D.H.E."/>
        </authorList>
    </citation>
    <scope>NUCLEOTIDE SEQUENCE [LARGE SCALE GENOMIC DNA]</scope>
    <source>
        <strain evidence="2 3">IDN1</strain>
    </source>
</reference>
<evidence type="ECO:0000313" key="2">
    <source>
        <dbReference type="EMBL" id="BBP87324.1"/>
    </source>
</evidence>
<dbReference type="Proteomes" id="UP000464658">
    <property type="component" value="Chromosome"/>
</dbReference>
<evidence type="ECO:0000259" key="1">
    <source>
        <dbReference type="Pfam" id="PF02779"/>
    </source>
</evidence>
<dbReference type="InterPro" id="IPR005475">
    <property type="entry name" value="Transketolase-like_Pyr-bd"/>
</dbReference>
<sequence>MTREISMSSALNEAIKLAMRRDEDVILMGEDVAGGAHVDHLQDDEAWGGVLGVTKGIVQEFGRERVLDTPISE</sequence>
<proteinExistence type="predicted"/>